<reference evidence="13" key="1">
    <citation type="submission" date="2020-10" db="EMBL/GenBank/DDBJ databases">
        <authorList>
            <person name="Gilroy R."/>
        </authorList>
    </citation>
    <scope>NUCLEOTIDE SEQUENCE</scope>
    <source>
        <strain evidence="13">3924</strain>
    </source>
</reference>
<dbReference type="Pfam" id="PF01467">
    <property type="entry name" value="CTP_transf_like"/>
    <property type="match status" value="1"/>
</dbReference>
<dbReference type="InterPro" id="IPR004821">
    <property type="entry name" value="Cyt_trans-like"/>
</dbReference>
<dbReference type="Gene3D" id="3.40.50.620">
    <property type="entry name" value="HUPs"/>
    <property type="match status" value="1"/>
</dbReference>
<reference evidence="13" key="2">
    <citation type="journal article" date="2021" name="PeerJ">
        <title>Extensive microbial diversity within the chicken gut microbiome revealed by metagenomics and culture.</title>
        <authorList>
            <person name="Gilroy R."/>
            <person name="Ravi A."/>
            <person name="Getino M."/>
            <person name="Pursley I."/>
            <person name="Horton D.L."/>
            <person name="Alikhan N.F."/>
            <person name="Baker D."/>
            <person name="Gharbi K."/>
            <person name="Hall N."/>
            <person name="Watson M."/>
            <person name="Adriaenssens E.M."/>
            <person name="Foster-Nyarko E."/>
            <person name="Jarju S."/>
            <person name="Secka A."/>
            <person name="Antonio M."/>
            <person name="Oren A."/>
            <person name="Chaudhuri R.R."/>
            <person name="La Ragione R."/>
            <person name="Hildebrand F."/>
            <person name="Pallen M.J."/>
        </authorList>
    </citation>
    <scope>NUCLEOTIDE SEQUENCE</scope>
    <source>
        <strain evidence="13">3924</strain>
    </source>
</reference>
<name>A0A940DJ13_9BACT</name>
<evidence type="ECO:0000256" key="4">
    <source>
        <dbReference type="ARBA" id="ARBA00022642"/>
    </source>
</evidence>
<dbReference type="AlphaFoldDB" id="A0A940DJ13"/>
<comment type="catalytic activity">
    <reaction evidence="10 11">
        <text>nicotinate beta-D-ribonucleotide + ATP + H(+) = deamido-NAD(+) + diphosphate</text>
        <dbReference type="Rhea" id="RHEA:22860"/>
        <dbReference type="ChEBI" id="CHEBI:15378"/>
        <dbReference type="ChEBI" id="CHEBI:30616"/>
        <dbReference type="ChEBI" id="CHEBI:33019"/>
        <dbReference type="ChEBI" id="CHEBI:57502"/>
        <dbReference type="ChEBI" id="CHEBI:58437"/>
        <dbReference type="EC" id="2.7.7.18"/>
    </reaction>
</comment>
<proteinExistence type="inferred from homology"/>
<evidence type="ECO:0000256" key="11">
    <source>
        <dbReference type="HAMAP-Rule" id="MF_00244"/>
    </source>
</evidence>
<keyword evidence="8 11" id="KW-0067">ATP-binding</keyword>
<dbReference type="EC" id="2.7.7.18" evidence="11"/>
<dbReference type="SUPFAM" id="SSF52374">
    <property type="entry name" value="Nucleotidylyl transferase"/>
    <property type="match status" value="1"/>
</dbReference>
<evidence type="ECO:0000256" key="3">
    <source>
        <dbReference type="ARBA" id="ARBA00009014"/>
    </source>
</evidence>
<evidence type="ECO:0000256" key="7">
    <source>
        <dbReference type="ARBA" id="ARBA00022741"/>
    </source>
</evidence>
<dbReference type="GO" id="GO:0005524">
    <property type="term" value="F:ATP binding"/>
    <property type="evidence" value="ECO:0007669"/>
    <property type="project" value="UniProtKB-KW"/>
</dbReference>
<dbReference type="InterPro" id="IPR005248">
    <property type="entry name" value="NadD/NMNAT"/>
</dbReference>
<comment type="similarity">
    <text evidence="3 11">Belongs to the NadD family.</text>
</comment>
<dbReference type="EMBL" id="JADIMV010000071">
    <property type="protein sequence ID" value="MBO8439834.1"/>
    <property type="molecule type" value="Genomic_DNA"/>
</dbReference>
<comment type="function">
    <text evidence="1 11">Catalyzes the reversible adenylation of nicotinate mononucleotide (NaMN) to nicotinic acid adenine dinucleotide (NaAD).</text>
</comment>
<evidence type="ECO:0000256" key="9">
    <source>
        <dbReference type="ARBA" id="ARBA00023027"/>
    </source>
</evidence>
<dbReference type="NCBIfam" id="TIGR00125">
    <property type="entry name" value="cyt_tran_rel"/>
    <property type="match status" value="1"/>
</dbReference>
<evidence type="ECO:0000256" key="5">
    <source>
        <dbReference type="ARBA" id="ARBA00022679"/>
    </source>
</evidence>
<dbReference type="NCBIfam" id="TIGR00482">
    <property type="entry name" value="nicotinate (nicotinamide) nucleotide adenylyltransferase"/>
    <property type="match status" value="1"/>
</dbReference>
<evidence type="ECO:0000313" key="14">
    <source>
        <dbReference type="Proteomes" id="UP000712007"/>
    </source>
</evidence>
<feature type="domain" description="Cytidyltransferase-like" evidence="12">
    <location>
        <begin position="5"/>
        <end position="162"/>
    </location>
</feature>
<gene>
    <name evidence="11" type="primary">nadD</name>
    <name evidence="13" type="ORF">IAC51_04200</name>
</gene>
<dbReference type="PANTHER" id="PTHR39321">
    <property type="entry name" value="NICOTINATE-NUCLEOTIDE ADENYLYLTRANSFERASE-RELATED"/>
    <property type="match status" value="1"/>
</dbReference>
<evidence type="ECO:0000259" key="12">
    <source>
        <dbReference type="Pfam" id="PF01467"/>
    </source>
</evidence>
<evidence type="ECO:0000256" key="2">
    <source>
        <dbReference type="ARBA" id="ARBA00005019"/>
    </source>
</evidence>
<keyword evidence="4 11" id="KW-0662">Pyridine nucleotide biosynthesis</keyword>
<accession>A0A940DJ13</accession>
<dbReference type="CDD" id="cd02165">
    <property type="entry name" value="NMNAT"/>
    <property type="match status" value="1"/>
</dbReference>
<dbReference type="GO" id="GO:0004515">
    <property type="term" value="F:nicotinate-nucleotide adenylyltransferase activity"/>
    <property type="evidence" value="ECO:0007669"/>
    <property type="project" value="UniProtKB-UniRule"/>
</dbReference>
<dbReference type="PANTHER" id="PTHR39321:SF3">
    <property type="entry name" value="PHOSPHOPANTETHEINE ADENYLYLTRANSFERASE"/>
    <property type="match status" value="1"/>
</dbReference>
<keyword evidence="7 11" id="KW-0547">Nucleotide-binding</keyword>
<evidence type="ECO:0000313" key="13">
    <source>
        <dbReference type="EMBL" id="MBO8439834.1"/>
    </source>
</evidence>
<evidence type="ECO:0000256" key="1">
    <source>
        <dbReference type="ARBA" id="ARBA00002324"/>
    </source>
</evidence>
<dbReference type="InterPro" id="IPR014729">
    <property type="entry name" value="Rossmann-like_a/b/a_fold"/>
</dbReference>
<evidence type="ECO:0000256" key="10">
    <source>
        <dbReference type="ARBA" id="ARBA00048721"/>
    </source>
</evidence>
<comment type="pathway">
    <text evidence="2 11">Cofactor biosynthesis; NAD(+) biosynthesis; deamido-NAD(+) from nicotinate D-ribonucleotide: step 1/1.</text>
</comment>
<dbReference type="HAMAP" id="MF_00244">
    <property type="entry name" value="NaMN_adenylyltr"/>
    <property type="match status" value="1"/>
</dbReference>
<protein>
    <recommendedName>
        <fullName evidence="11">Probable nicotinate-nucleotide adenylyltransferase</fullName>
        <ecNumber evidence="11">2.7.7.18</ecNumber>
    </recommendedName>
    <alternativeName>
        <fullName evidence="11">Deamido-NAD(+) diphosphorylase</fullName>
    </alternativeName>
    <alternativeName>
        <fullName evidence="11">Deamido-NAD(+) pyrophosphorylase</fullName>
    </alternativeName>
    <alternativeName>
        <fullName evidence="11">Nicotinate mononucleotide adenylyltransferase</fullName>
        <shortName evidence="11">NaMN adenylyltransferase</shortName>
    </alternativeName>
</protein>
<dbReference type="GO" id="GO:0009435">
    <property type="term" value="P:NAD+ biosynthetic process"/>
    <property type="evidence" value="ECO:0007669"/>
    <property type="project" value="UniProtKB-UniRule"/>
</dbReference>
<keyword evidence="9 11" id="KW-0520">NAD</keyword>
<dbReference type="Proteomes" id="UP000712007">
    <property type="component" value="Unassembled WGS sequence"/>
</dbReference>
<evidence type="ECO:0000256" key="6">
    <source>
        <dbReference type="ARBA" id="ARBA00022695"/>
    </source>
</evidence>
<evidence type="ECO:0000256" key="8">
    <source>
        <dbReference type="ARBA" id="ARBA00022840"/>
    </source>
</evidence>
<sequence>MRITIYGGSFNPIHNGHIRLAAYVLSHTDTDELWFVVTPRNPLKATDGLIDDSARLEMARMAVADMPHVLVSDIEFTLPKPNYTADTLAALAREYPEHTFSLLIGADNMAVFDRWRNYEDILRHHTVYVYPRSGSPLRVQYPQMRVLSGAPLFPYSSTEIRAMIRQGKPVADMLPVSVERYIVENKLYK</sequence>
<comment type="caution">
    <text evidence="13">The sequence shown here is derived from an EMBL/GenBank/DDBJ whole genome shotgun (WGS) entry which is preliminary data.</text>
</comment>
<keyword evidence="5 11" id="KW-0808">Transferase</keyword>
<organism evidence="13 14">
    <name type="scientific">Candidatus Aphodosoma intestinipullorum</name>
    <dbReference type="NCBI Taxonomy" id="2840674"/>
    <lineage>
        <taxon>Bacteria</taxon>
        <taxon>Pseudomonadati</taxon>
        <taxon>Bacteroidota</taxon>
        <taxon>Bacteroidia</taxon>
        <taxon>Bacteroidales</taxon>
        <taxon>Candidatus Aphodosoma</taxon>
    </lineage>
</organism>
<keyword evidence="6 11" id="KW-0548">Nucleotidyltransferase</keyword>